<evidence type="ECO:0000313" key="9">
    <source>
        <dbReference type="EMBL" id="SMF28292.1"/>
    </source>
</evidence>
<evidence type="ECO:0000256" key="2">
    <source>
        <dbReference type="ARBA" id="ARBA00022448"/>
    </source>
</evidence>
<keyword evidence="6 7" id="KW-0472">Membrane</keyword>
<dbReference type="Proteomes" id="UP000192906">
    <property type="component" value="Unassembled WGS sequence"/>
</dbReference>
<feature type="transmembrane region" description="Helical" evidence="7">
    <location>
        <begin position="88"/>
        <end position="109"/>
    </location>
</feature>
<dbReference type="AlphaFoldDB" id="A0A1X7E609"/>
<dbReference type="GO" id="GO:0005886">
    <property type="term" value="C:plasma membrane"/>
    <property type="evidence" value="ECO:0007669"/>
    <property type="project" value="UniProtKB-SubCell"/>
</dbReference>
<dbReference type="STRING" id="1519643.SAMN06295933_2703"/>
<organism evidence="9 10">
    <name type="scientific">Desulfovibrio gilichinskyi</name>
    <dbReference type="NCBI Taxonomy" id="1519643"/>
    <lineage>
        <taxon>Bacteria</taxon>
        <taxon>Pseudomonadati</taxon>
        <taxon>Thermodesulfobacteriota</taxon>
        <taxon>Desulfovibrionia</taxon>
        <taxon>Desulfovibrionales</taxon>
        <taxon>Desulfovibrionaceae</taxon>
        <taxon>Desulfovibrio</taxon>
    </lineage>
</organism>
<dbReference type="SUPFAM" id="SSF161098">
    <property type="entry name" value="MetI-like"/>
    <property type="match status" value="1"/>
</dbReference>
<evidence type="ECO:0000256" key="5">
    <source>
        <dbReference type="ARBA" id="ARBA00022989"/>
    </source>
</evidence>
<evidence type="ECO:0000313" key="10">
    <source>
        <dbReference type="Proteomes" id="UP000192906"/>
    </source>
</evidence>
<dbReference type="PANTHER" id="PTHR30183">
    <property type="entry name" value="MOLYBDENUM TRANSPORT SYSTEM PERMEASE PROTEIN MODB"/>
    <property type="match status" value="1"/>
</dbReference>
<dbReference type="Pfam" id="PF00528">
    <property type="entry name" value="BPD_transp_1"/>
    <property type="match status" value="1"/>
</dbReference>
<protein>
    <submittedName>
        <fullName evidence="9">Molybdate transport system permease protein</fullName>
    </submittedName>
</protein>
<evidence type="ECO:0000256" key="1">
    <source>
        <dbReference type="ARBA" id="ARBA00004651"/>
    </source>
</evidence>
<feature type="transmembrane region" description="Helical" evidence="7">
    <location>
        <begin position="198"/>
        <end position="217"/>
    </location>
</feature>
<keyword evidence="5 7" id="KW-1133">Transmembrane helix</keyword>
<feature type="domain" description="ABC transmembrane type-1" evidence="8">
    <location>
        <begin position="16"/>
        <end position="217"/>
    </location>
</feature>
<evidence type="ECO:0000256" key="6">
    <source>
        <dbReference type="ARBA" id="ARBA00023136"/>
    </source>
</evidence>
<feature type="transmembrane region" description="Helical" evidence="7">
    <location>
        <begin position="54"/>
        <end position="76"/>
    </location>
</feature>
<evidence type="ECO:0000256" key="7">
    <source>
        <dbReference type="RuleBase" id="RU363032"/>
    </source>
</evidence>
<evidence type="ECO:0000259" key="8">
    <source>
        <dbReference type="PROSITE" id="PS50928"/>
    </source>
</evidence>
<comment type="subcellular location">
    <subcellularLocation>
        <location evidence="1 7">Cell membrane</location>
        <topology evidence="1 7">Multi-pass membrane protein</topology>
    </subcellularLocation>
</comment>
<keyword evidence="2 7" id="KW-0813">Transport</keyword>
<comment type="similarity">
    <text evidence="7">Belongs to the binding-protein-dependent transport system permease family.</text>
</comment>
<proteinExistence type="inferred from homology"/>
<feature type="transmembrane region" description="Helical" evidence="7">
    <location>
        <begin position="22"/>
        <end position="42"/>
    </location>
</feature>
<dbReference type="RefSeq" id="WP_085103075.1">
    <property type="nucleotide sequence ID" value="NZ_FWZU01000004.1"/>
</dbReference>
<keyword evidence="10" id="KW-1185">Reference proteome</keyword>
<evidence type="ECO:0000256" key="3">
    <source>
        <dbReference type="ARBA" id="ARBA00022475"/>
    </source>
</evidence>
<feature type="transmembrane region" description="Helical" evidence="7">
    <location>
        <begin position="151"/>
        <end position="178"/>
    </location>
</feature>
<name>A0A1X7E609_9BACT</name>
<keyword evidence="4 7" id="KW-0812">Transmembrane</keyword>
<dbReference type="InterPro" id="IPR035906">
    <property type="entry name" value="MetI-like_sf"/>
</dbReference>
<accession>A0A1X7E609</accession>
<dbReference type="GO" id="GO:0055085">
    <property type="term" value="P:transmembrane transport"/>
    <property type="evidence" value="ECO:0007669"/>
    <property type="project" value="InterPro"/>
</dbReference>
<dbReference type="Gene3D" id="1.10.3720.10">
    <property type="entry name" value="MetI-like"/>
    <property type="match status" value="1"/>
</dbReference>
<keyword evidence="3" id="KW-1003">Cell membrane</keyword>
<dbReference type="PANTHER" id="PTHR30183:SF3">
    <property type="entry name" value="MOLYBDENUM TRANSPORT SYSTEM PERMEASE PROTEIN MODB"/>
    <property type="match status" value="1"/>
</dbReference>
<evidence type="ECO:0000256" key="4">
    <source>
        <dbReference type="ARBA" id="ARBA00022692"/>
    </source>
</evidence>
<reference evidence="10" key="1">
    <citation type="submission" date="2017-04" db="EMBL/GenBank/DDBJ databases">
        <authorList>
            <person name="Varghese N."/>
            <person name="Submissions S."/>
        </authorList>
    </citation>
    <scope>NUCLEOTIDE SEQUENCE [LARGE SCALE GENOMIC DNA]</scope>
    <source>
        <strain evidence="10">K3S</strain>
    </source>
</reference>
<sequence>MDFTAILSDSSTMRPLILSGKVLAVSGLLQILLGIPLACWLARSHGTLNNIMDTAVTMPLVFPPVAMGFGLLLLLGRSGPMSPLFGDNIIFSFPGLVVAAFIAGLPLAVKPIQAALKSAEAARLSEVAAVLGKSETVILLRVLLPYAKRSIAAGMLLALGRSLGEVGMTLMLGGNIIGRTNTLSLEIYNSVFNGEFERAIVLSMIIGAVSVAMFVVLKKVSDN</sequence>
<dbReference type="OrthoDB" id="9795403at2"/>
<dbReference type="PROSITE" id="PS50928">
    <property type="entry name" value="ABC_TM1"/>
    <property type="match status" value="1"/>
</dbReference>
<dbReference type="EMBL" id="FWZU01000004">
    <property type="protein sequence ID" value="SMF28292.1"/>
    <property type="molecule type" value="Genomic_DNA"/>
</dbReference>
<dbReference type="CDD" id="cd06261">
    <property type="entry name" value="TM_PBP2"/>
    <property type="match status" value="1"/>
</dbReference>
<dbReference type="InterPro" id="IPR000515">
    <property type="entry name" value="MetI-like"/>
</dbReference>
<gene>
    <name evidence="9" type="ORF">SAMN06295933_2703</name>
</gene>